<evidence type="ECO:0000313" key="5">
    <source>
        <dbReference type="Proteomes" id="UP000681131"/>
    </source>
</evidence>
<dbReference type="Proteomes" id="UP000681131">
    <property type="component" value="Chromosome"/>
</dbReference>
<feature type="signal peptide" evidence="1">
    <location>
        <begin position="1"/>
        <end position="23"/>
    </location>
</feature>
<dbReference type="AlphaFoldDB" id="A0A2Z4XXE1"/>
<proteinExistence type="predicted"/>
<protein>
    <recommendedName>
        <fullName evidence="6">Lipoprotein</fullName>
    </recommendedName>
</protein>
<keyword evidence="1" id="KW-0732">Signal</keyword>
<dbReference type="PROSITE" id="PS51257">
    <property type="entry name" value="PROKAR_LIPOPROTEIN"/>
    <property type="match status" value="1"/>
</dbReference>
<name>A0A2Z4XXE1_9GAMM</name>
<organism evidence="2 4">
    <name type="scientific">Francisella adeliensis</name>
    <dbReference type="NCBI Taxonomy" id="2007306"/>
    <lineage>
        <taxon>Bacteria</taxon>
        <taxon>Pseudomonadati</taxon>
        <taxon>Pseudomonadota</taxon>
        <taxon>Gammaproteobacteria</taxon>
        <taxon>Thiotrichales</taxon>
        <taxon>Francisellaceae</taxon>
        <taxon>Francisella</taxon>
    </lineage>
</organism>
<dbReference type="EMBL" id="CP021781">
    <property type="protein sequence ID" value="AXA33551.1"/>
    <property type="molecule type" value="Genomic_DNA"/>
</dbReference>
<reference evidence="2 4" key="1">
    <citation type="submission" date="2017-06" db="EMBL/GenBank/DDBJ databases">
        <title>Complete genome of Francisella adeliensis.</title>
        <authorList>
            <person name="Vallesi A."/>
            <person name="Sjodin A."/>
        </authorList>
    </citation>
    <scope>NUCLEOTIDE SEQUENCE [LARGE SCALE GENOMIC DNA]</scope>
    <source>
        <strain evidence="2 4">FDC440</strain>
    </source>
</reference>
<feature type="chain" id="PRO_5016244360" description="Lipoprotein" evidence="1">
    <location>
        <begin position="24"/>
        <end position="69"/>
    </location>
</feature>
<evidence type="ECO:0000313" key="3">
    <source>
        <dbReference type="EMBL" id="QIW11783.1"/>
    </source>
</evidence>
<evidence type="ECO:0000256" key="1">
    <source>
        <dbReference type="SAM" id="SignalP"/>
    </source>
</evidence>
<evidence type="ECO:0000313" key="4">
    <source>
        <dbReference type="Proteomes" id="UP000251120"/>
    </source>
</evidence>
<accession>A0A2Z4XXE1</accession>
<reference evidence="3 5" key="2">
    <citation type="submission" date="2019-08" db="EMBL/GenBank/DDBJ databases">
        <title>Complete genome sequences of Francisella adeliensis (FSC1325 and FSC1326).</title>
        <authorList>
            <person name="Ohrman C."/>
            <person name="Uneklint I."/>
            <person name="Vallesi A."/>
            <person name="Karlsson L."/>
            <person name="Sjodin A."/>
        </authorList>
    </citation>
    <scope>NUCLEOTIDE SEQUENCE [LARGE SCALE GENOMIC DNA]</scope>
    <source>
        <strain evidence="3 5">FSC1325</strain>
    </source>
</reference>
<dbReference type="EMBL" id="CP043424">
    <property type="protein sequence ID" value="QIW11783.1"/>
    <property type="molecule type" value="Genomic_DNA"/>
</dbReference>
<keyword evidence="5" id="KW-1185">Reference proteome</keyword>
<gene>
    <name evidence="2" type="ORF">CDH04_03605</name>
    <name evidence="3" type="ORF">FZC43_03605</name>
</gene>
<dbReference type="RefSeq" id="WP_112869724.1">
    <property type="nucleotide sequence ID" value="NZ_CP021781.1"/>
</dbReference>
<evidence type="ECO:0000313" key="2">
    <source>
        <dbReference type="EMBL" id="AXA33551.1"/>
    </source>
</evidence>
<dbReference type="Proteomes" id="UP000251120">
    <property type="component" value="Chromosome"/>
</dbReference>
<sequence>MLQKNIILLLVCLILVSCTPPSSRTQALRDKAFKRKGLNTERYEKFKHAHDIDNVDYDVGPYRTDMLKD</sequence>
<evidence type="ECO:0008006" key="6">
    <source>
        <dbReference type="Google" id="ProtNLM"/>
    </source>
</evidence>
<dbReference type="KEGG" id="fad:CDH04_03605"/>